<keyword evidence="1" id="KW-0560">Oxidoreductase</keyword>
<dbReference type="AlphaFoldDB" id="A0A7U4PCF5"/>
<evidence type="ECO:0000313" key="2">
    <source>
        <dbReference type="Proteomes" id="UP000594943"/>
    </source>
</evidence>
<keyword evidence="1" id="KW-0223">Dioxygenase</keyword>
<accession>A0A7U4PCF5</accession>
<proteinExistence type="predicted"/>
<dbReference type="Proteomes" id="UP000594943">
    <property type="component" value="Chromosome 2"/>
</dbReference>
<organism evidence="1 2">
    <name type="scientific">Burkholderia humptydooensis</name>
    <dbReference type="NCBI Taxonomy" id="430531"/>
    <lineage>
        <taxon>Bacteria</taxon>
        <taxon>Pseudomonadati</taxon>
        <taxon>Pseudomonadota</taxon>
        <taxon>Betaproteobacteria</taxon>
        <taxon>Burkholderiales</taxon>
        <taxon>Burkholderiaceae</taxon>
        <taxon>Burkholderia</taxon>
        <taxon>pseudomallei group</taxon>
    </lineage>
</organism>
<dbReference type="GO" id="GO:0051213">
    <property type="term" value="F:dioxygenase activity"/>
    <property type="evidence" value="ECO:0007669"/>
    <property type="project" value="UniProtKB-KW"/>
</dbReference>
<sequence>MIGTFNRYGFVILDCESSERDDLLALKPFGGAFRADPRPGFAVRTPFLGARKA</sequence>
<name>A0A7U4PCF5_9BURK</name>
<protein>
    <submittedName>
        <fullName evidence="1">Taurine catabolism dioxygenase TauD</fullName>
    </submittedName>
</protein>
<accession>A0A7T2X120</accession>
<evidence type="ECO:0000313" key="1">
    <source>
        <dbReference type="EMBL" id="QPS47906.1"/>
    </source>
</evidence>
<gene>
    <name evidence="1" type="ORF">I6G56_22230</name>
</gene>
<dbReference type="EMBL" id="CP065687">
    <property type="protein sequence ID" value="QPS47906.1"/>
    <property type="molecule type" value="Genomic_DNA"/>
</dbReference>
<dbReference type="KEGG" id="bhg:I6G56_22230"/>
<reference evidence="1 2" key="1">
    <citation type="submission" date="2020-12" db="EMBL/GenBank/DDBJ databases">
        <title>FDA dAtabase for Regulatory Grade micrObial Sequences (FDA-ARGOS): Supporting development and validation of Infectious Disease Dx tests.</title>
        <authorList>
            <person name="Nelson B."/>
            <person name="Plummer A."/>
            <person name="Tallon L."/>
            <person name="Sadzewicz L."/>
            <person name="Zhao X."/>
            <person name="Boylan J."/>
            <person name="Ott S."/>
            <person name="Bowen H."/>
            <person name="Vavikolanu K."/>
            <person name="Mehta A."/>
            <person name="Aluvathingal J."/>
            <person name="Nadendla S."/>
            <person name="Myers T."/>
            <person name="Yan Y."/>
            <person name="Sichtig H."/>
        </authorList>
    </citation>
    <scope>NUCLEOTIDE SEQUENCE [LARGE SCALE GENOMIC DNA]</scope>
    <source>
        <strain evidence="1 2">FDAARGOS_899</strain>
    </source>
</reference>